<proteinExistence type="predicted"/>
<protein>
    <submittedName>
        <fullName evidence="2">Uncharacterized protein</fullName>
    </submittedName>
</protein>
<reference evidence="2" key="2">
    <citation type="submission" date="2020-11" db="EMBL/GenBank/DDBJ databases">
        <authorList>
            <consortium name="DOE Joint Genome Institute"/>
            <person name="Kuo A."/>
            <person name="Miyauchi S."/>
            <person name="Kiss E."/>
            <person name="Drula E."/>
            <person name="Kohler A."/>
            <person name="Sanchez-Garcia M."/>
            <person name="Andreopoulos B."/>
            <person name="Barry K.W."/>
            <person name="Bonito G."/>
            <person name="Buee M."/>
            <person name="Carver A."/>
            <person name="Chen C."/>
            <person name="Cichocki N."/>
            <person name="Clum A."/>
            <person name="Culley D."/>
            <person name="Crous P.W."/>
            <person name="Fauchery L."/>
            <person name="Girlanda M."/>
            <person name="Hayes R."/>
            <person name="Keri Z."/>
            <person name="Labutti K."/>
            <person name="Lipzen A."/>
            <person name="Lombard V."/>
            <person name="Magnuson J."/>
            <person name="Maillard F."/>
            <person name="Morin E."/>
            <person name="Murat C."/>
            <person name="Nolan M."/>
            <person name="Ohm R."/>
            <person name="Pangilinan J."/>
            <person name="Pereira M."/>
            <person name="Perotto S."/>
            <person name="Peter M."/>
            <person name="Riley R."/>
            <person name="Sitrit Y."/>
            <person name="Stielow B."/>
            <person name="Szollosi G."/>
            <person name="Zifcakova L."/>
            <person name="Stursova M."/>
            <person name="Spatafora J.W."/>
            <person name="Tedersoo L."/>
            <person name="Vaario L.-M."/>
            <person name="Yamada A."/>
            <person name="Yan M."/>
            <person name="Wang P."/>
            <person name="Xu J."/>
            <person name="Bruns T."/>
            <person name="Baldrian P."/>
            <person name="Vilgalys R."/>
            <person name="Henrissat B."/>
            <person name="Grigoriev I.V."/>
            <person name="Hibbett D."/>
            <person name="Nagy L.G."/>
            <person name="Martin F.M."/>
        </authorList>
    </citation>
    <scope>NUCLEOTIDE SEQUENCE</scope>
    <source>
        <strain evidence="2">UH-Tt-Lm1</strain>
    </source>
</reference>
<gene>
    <name evidence="2" type="ORF">BJ322DRAFT_1025656</name>
</gene>
<dbReference type="AlphaFoldDB" id="A0A9P6L0Q2"/>
<dbReference type="Proteomes" id="UP000736335">
    <property type="component" value="Unassembled WGS sequence"/>
</dbReference>
<dbReference type="EMBL" id="WIUZ02000030">
    <property type="protein sequence ID" value="KAF9777643.1"/>
    <property type="molecule type" value="Genomic_DNA"/>
</dbReference>
<name>A0A9P6L0Q2_9AGAM</name>
<evidence type="ECO:0000256" key="1">
    <source>
        <dbReference type="SAM" id="MobiDB-lite"/>
    </source>
</evidence>
<accession>A0A9P6L0Q2</accession>
<evidence type="ECO:0000313" key="2">
    <source>
        <dbReference type="EMBL" id="KAF9777643.1"/>
    </source>
</evidence>
<keyword evidence="3" id="KW-1185">Reference proteome</keyword>
<organism evidence="2 3">
    <name type="scientific">Thelephora terrestris</name>
    <dbReference type="NCBI Taxonomy" id="56493"/>
    <lineage>
        <taxon>Eukaryota</taxon>
        <taxon>Fungi</taxon>
        <taxon>Dikarya</taxon>
        <taxon>Basidiomycota</taxon>
        <taxon>Agaricomycotina</taxon>
        <taxon>Agaricomycetes</taxon>
        <taxon>Thelephorales</taxon>
        <taxon>Thelephoraceae</taxon>
        <taxon>Thelephora</taxon>
    </lineage>
</organism>
<evidence type="ECO:0000313" key="3">
    <source>
        <dbReference type="Proteomes" id="UP000736335"/>
    </source>
</evidence>
<reference evidence="2" key="1">
    <citation type="journal article" date="2020" name="Nat. Commun.">
        <title>Large-scale genome sequencing of mycorrhizal fungi provides insights into the early evolution of symbiotic traits.</title>
        <authorList>
            <person name="Miyauchi S."/>
            <person name="Kiss E."/>
            <person name="Kuo A."/>
            <person name="Drula E."/>
            <person name="Kohler A."/>
            <person name="Sanchez-Garcia M."/>
            <person name="Morin E."/>
            <person name="Andreopoulos B."/>
            <person name="Barry K.W."/>
            <person name="Bonito G."/>
            <person name="Buee M."/>
            <person name="Carver A."/>
            <person name="Chen C."/>
            <person name="Cichocki N."/>
            <person name="Clum A."/>
            <person name="Culley D."/>
            <person name="Crous P.W."/>
            <person name="Fauchery L."/>
            <person name="Girlanda M."/>
            <person name="Hayes R.D."/>
            <person name="Keri Z."/>
            <person name="LaButti K."/>
            <person name="Lipzen A."/>
            <person name="Lombard V."/>
            <person name="Magnuson J."/>
            <person name="Maillard F."/>
            <person name="Murat C."/>
            <person name="Nolan M."/>
            <person name="Ohm R.A."/>
            <person name="Pangilinan J."/>
            <person name="Pereira M.F."/>
            <person name="Perotto S."/>
            <person name="Peter M."/>
            <person name="Pfister S."/>
            <person name="Riley R."/>
            <person name="Sitrit Y."/>
            <person name="Stielow J.B."/>
            <person name="Szollosi G."/>
            <person name="Zifcakova L."/>
            <person name="Stursova M."/>
            <person name="Spatafora J.W."/>
            <person name="Tedersoo L."/>
            <person name="Vaario L.M."/>
            <person name="Yamada A."/>
            <person name="Yan M."/>
            <person name="Wang P."/>
            <person name="Xu J."/>
            <person name="Bruns T."/>
            <person name="Baldrian P."/>
            <person name="Vilgalys R."/>
            <person name="Dunand C."/>
            <person name="Henrissat B."/>
            <person name="Grigoriev I.V."/>
            <person name="Hibbett D."/>
            <person name="Nagy L.G."/>
            <person name="Martin F.M."/>
        </authorList>
    </citation>
    <scope>NUCLEOTIDE SEQUENCE</scope>
    <source>
        <strain evidence="2">UH-Tt-Lm1</strain>
    </source>
</reference>
<comment type="caution">
    <text evidence="2">The sequence shown here is derived from an EMBL/GenBank/DDBJ whole genome shotgun (WGS) entry which is preliminary data.</text>
</comment>
<feature type="region of interest" description="Disordered" evidence="1">
    <location>
        <begin position="47"/>
        <end position="70"/>
    </location>
</feature>
<sequence>MPSKGNQKFGVENADVHYGESRAVPSRVLITSGTLVAIPISAQSYTTTSRRRASDLSSSRNPDPGKSCPATETTVIQYLSLGLIAISPPWTSIKYKPKGAGSPRGLMHPLNGDDRGDGYARLVDVGTHHLNTKDLAGVKSNLNGTFQANVSHPPMSSRGAKTCTQSEYRGRCRSSPPTASLPNLCRRMHVLARRGQLCVTGFKFQLKCAGMLRFGISHFRHHRSPAPTMWRRSPDAGQAHSFWERLTSWLGSFATPDSTTVTRRWRLYFRRMGKGKFCKQASRWSGSRCEERAHKGNARSAARWDCLVTS</sequence>